<evidence type="ECO:0008006" key="2">
    <source>
        <dbReference type="Google" id="ProtNLM"/>
    </source>
</evidence>
<dbReference type="AlphaFoldDB" id="A0A411DHH9"/>
<protein>
    <recommendedName>
        <fullName evidence="2">DUF4393 domain-containing protein</fullName>
    </recommendedName>
</protein>
<proteinExistence type="predicted"/>
<evidence type="ECO:0000313" key="1">
    <source>
        <dbReference type="EMBL" id="QBA19741.1"/>
    </source>
</evidence>
<dbReference type="EMBL" id="CP035532">
    <property type="protein sequence ID" value="QBA19741.1"/>
    <property type="molecule type" value="Genomic_DNA"/>
</dbReference>
<name>A0A411DHH9_CHRID</name>
<accession>A0A411DHH9</accession>
<reference evidence="1" key="1">
    <citation type="submission" date="2019-01" db="EMBL/GenBank/DDBJ databases">
        <title>Whole Genome Sequencing for Putative Detection of Antimicrobial Resistance and Potential Virulence Factors in Chryseobacterium indologenes isolated from Nile Tilapia in Tanzania.</title>
        <authorList>
            <person name="Mwega E."/>
            <person name="Mutoloki S."/>
            <person name="Mugimba K."/>
            <person name="Colquhoun D."/>
            <person name="Mdegela R."/>
            <person name="Evensen O."/>
            <person name="Wasteson Y."/>
        </authorList>
    </citation>
    <scope>NUCLEOTIDE SEQUENCE [LARGE SCALE GENOMIC DNA]</scope>
    <source>
        <strain evidence="1">StR 01</strain>
    </source>
</reference>
<sequence length="263" mass="29357">MKKKNVIKSIIETGSEISGGIGSALLSTIIPGTTGIILGGAAAPILTKIFTDIGTEIQNRYLSSREVLRTGAAYTYALDRIRQNELEGYTLRDDDFFEPIANNRPASEELLEAIILCAQRESEELKLKFLGNLYANLCFRPEISREHANQIIKNADTLSFRQFCILQLFYERLEDTKALKVPKLKFDGKWEIKEIDIISETRELQQKGLISIDNRMNVSDLSSPIPLGAAGITLSGITFCELLSLDQIDNDILSKLNDVTEIK</sequence>
<gene>
    <name evidence="1" type="ORF">EU348_00595</name>
</gene>
<organism evidence="1">
    <name type="scientific">Chryseobacterium indologenes</name>
    <name type="common">Flavobacterium indologenes</name>
    <dbReference type="NCBI Taxonomy" id="253"/>
    <lineage>
        <taxon>Bacteria</taxon>
        <taxon>Pseudomonadati</taxon>
        <taxon>Bacteroidota</taxon>
        <taxon>Flavobacteriia</taxon>
        <taxon>Flavobacteriales</taxon>
        <taxon>Weeksellaceae</taxon>
        <taxon>Chryseobacterium group</taxon>
        <taxon>Chryseobacterium</taxon>
    </lineage>
</organism>